<dbReference type="CDD" id="cd18808">
    <property type="entry name" value="SF1_C_Upf1"/>
    <property type="match status" value="1"/>
</dbReference>
<dbReference type="Gene3D" id="3.40.50.300">
    <property type="entry name" value="P-loop containing nucleotide triphosphate hydrolases"/>
    <property type="match status" value="2"/>
</dbReference>
<evidence type="ECO:0000259" key="2">
    <source>
        <dbReference type="Pfam" id="PF13087"/>
    </source>
</evidence>
<sequence>MIYWDMNVVSALANSVDGAMYGKACEDVDQMMKQSSLCTDSFFRPGTALFRNRRLAELFENLSLSMQPVSDPADGSLVNHPNIPFLGLFREMTEEERQSFGEVGERLVRCLRHQRAFDSMLQQFSALQADLLRFVTRMDHAPVGAWMDSQRRAQSGKMLPAGSGDRSMLSHFEQQRFLLQSVRDTLSKVQSFGQATRHPRYTQSIRGGRNESHPTHQTKALLPLERQCFQILTGFFWGEPMDLVFPDTAPLLNACEILGRFEYGTVGGALQMKGKELEERALALQRLVEHVNKITHTDVNNLRASLSQNEKVRLFYEGIRQCASEREQQLGDGTDRRGRLSSSPAFRPLQEAGRFFRNAERADHSYRPCWDETQKDCLGRLMHQVLLFERREEKCRRLQRASVFSHKAIHAGTSSGMFIRMRELKELRVGIYIIDEAGLTPTYEFLQFMLLPTLRQIVMIGDHMQLSPASKNFFLSCEREKTRGSTEYQDLPYSYNTSWFEQLVRGYTRSSSRLEPSDPPEESKEERRHSVCGRIPHYNLTVQYRMHRDIASLCTIYQELRCGVKENSRPLTPLLGDKRVVFCHHGHDMDAAGTTCANRNEAKAVMDLVRKYAESGVSLSDIAVITPYKGQFHILLELCRKQGYRVDLSTADLTAPRLAEQDVELAKHGRQTDPRKEENKKQKEDRLKVSTVDSFQGLESEIVIVSLAKSQKRRGDQTTDARGEIGFVKFLKRANVLLTRAKSQMVLFGDWDLLTTEKGKATYIGSRCLLLANGEAQGLPYSVQKGRLHTH</sequence>
<feature type="domain" description="DNA2/NAM7 helicase-like C-terminal" evidence="2">
    <location>
        <begin position="533"/>
        <end position="750"/>
    </location>
</feature>
<dbReference type="InterPro" id="IPR047187">
    <property type="entry name" value="SF1_C_Upf1"/>
</dbReference>
<dbReference type="PANTHER" id="PTHR10887">
    <property type="entry name" value="DNA2/NAM7 HELICASE FAMILY"/>
    <property type="match status" value="1"/>
</dbReference>
<dbReference type="EMBL" id="HBIB01036179">
    <property type="protein sequence ID" value="CAE0261182.1"/>
    <property type="molecule type" value="Transcribed_RNA"/>
</dbReference>
<accession>A0A7S3GC23</accession>
<dbReference type="SUPFAM" id="SSF52540">
    <property type="entry name" value="P-loop containing nucleoside triphosphate hydrolases"/>
    <property type="match status" value="1"/>
</dbReference>
<dbReference type="InterPro" id="IPR027417">
    <property type="entry name" value="P-loop_NTPase"/>
</dbReference>
<dbReference type="Pfam" id="PF13087">
    <property type="entry name" value="AAA_12"/>
    <property type="match status" value="1"/>
</dbReference>
<gene>
    <name evidence="3" type="ORF">PBIL07802_LOCUS23472</name>
    <name evidence="4" type="ORF">PBIL07802_LOCUS23473</name>
</gene>
<evidence type="ECO:0000313" key="3">
    <source>
        <dbReference type="EMBL" id="CAE0261182.1"/>
    </source>
</evidence>
<reference evidence="3" key="1">
    <citation type="submission" date="2021-01" db="EMBL/GenBank/DDBJ databases">
        <authorList>
            <person name="Corre E."/>
            <person name="Pelletier E."/>
            <person name="Niang G."/>
            <person name="Scheremetjew M."/>
            <person name="Finn R."/>
            <person name="Kale V."/>
            <person name="Holt S."/>
            <person name="Cochrane G."/>
            <person name="Meng A."/>
            <person name="Brown T."/>
            <person name="Cohen L."/>
        </authorList>
    </citation>
    <scope>NUCLEOTIDE SEQUENCE</scope>
    <source>
        <strain evidence="3">NIES-2562</strain>
    </source>
</reference>
<feature type="region of interest" description="Disordered" evidence="1">
    <location>
        <begin position="510"/>
        <end position="530"/>
    </location>
</feature>
<organism evidence="3">
    <name type="scientific">Palpitomonas bilix</name>
    <dbReference type="NCBI Taxonomy" id="652834"/>
    <lineage>
        <taxon>Eukaryota</taxon>
        <taxon>Eukaryota incertae sedis</taxon>
    </lineage>
</organism>
<name>A0A7S3GC23_9EUKA</name>
<dbReference type="InterPro" id="IPR041679">
    <property type="entry name" value="DNA2/NAM7-like_C"/>
</dbReference>
<feature type="region of interest" description="Disordered" evidence="1">
    <location>
        <begin position="664"/>
        <end position="686"/>
    </location>
</feature>
<dbReference type="PANTHER" id="PTHR10887:SF341">
    <property type="entry name" value="NFX1-TYPE ZINC FINGER-CONTAINING PROTEIN 1"/>
    <property type="match status" value="1"/>
</dbReference>
<evidence type="ECO:0000256" key="1">
    <source>
        <dbReference type="SAM" id="MobiDB-lite"/>
    </source>
</evidence>
<dbReference type="GO" id="GO:0031048">
    <property type="term" value="P:regulatory ncRNA-mediated heterochromatin formation"/>
    <property type="evidence" value="ECO:0007669"/>
    <property type="project" value="TreeGrafter"/>
</dbReference>
<dbReference type="EMBL" id="HBIB01036180">
    <property type="protein sequence ID" value="CAE0261183.1"/>
    <property type="molecule type" value="Transcribed_RNA"/>
</dbReference>
<dbReference type="GO" id="GO:0031380">
    <property type="term" value="C:nuclear RNA-directed RNA polymerase complex"/>
    <property type="evidence" value="ECO:0007669"/>
    <property type="project" value="TreeGrafter"/>
</dbReference>
<proteinExistence type="predicted"/>
<dbReference type="InterPro" id="IPR045055">
    <property type="entry name" value="DNA2/NAM7-like"/>
</dbReference>
<evidence type="ECO:0000313" key="4">
    <source>
        <dbReference type="EMBL" id="CAE0261183.1"/>
    </source>
</evidence>
<protein>
    <recommendedName>
        <fullName evidence="2">DNA2/NAM7 helicase-like C-terminal domain-containing protein</fullName>
    </recommendedName>
</protein>
<dbReference type="AlphaFoldDB" id="A0A7S3GC23"/>